<name>A0AAD6ZJA6_9AGAR</name>
<feature type="compositionally biased region" description="Low complexity" evidence="1">
    <location>
        <begin position="238"/>
        <end position="250"/>
    </location>
</feature>
<evidence type="ECO:0000256" key="1">
    <source>
        <dbReference type="SAM" id="MobiDB-lite"/>
    </source>
</evidence>
<dbReference type="Proteomes" id="UP001218218">
    <property type="component" value="Unassembled WGS sequence"/>
</dbReference>
<feature type="compositionally biased region" description="Low complexity" evidence="1">
    <location>
        <begin position="219"/>
        <end position="230"/>
    </location>
</feature>
<feature type="region of interest" description="Disordered" evidence="1">
    <location>
        <begin position="653"/>
        <end position="732"/>
    </location>
</feature>
<evidence type="ECO:0000313" key="2">
    <source>
        <dbReference type="EMBL" id="KAJ7325917.1"/>
    </source>
</evidence>
<comment type="caution">
    <text evidence="2">The sequence shown here is derived from an EMBL/GenBank/DDBJ whole genome shotgun (WGS) entry which is preliminary data.</text>
</comment>
<gene>
    <name evidence="2" type="ORF">DFH08DRAFT_816995</name>
</gene>
<dbReference type="EMBL" id="JARIHO010000043">
    <property type="protein sequence ID" value="KAJ7325917.1"/>
    <property type="molecule type" value="Genomic_DNA"/>
</dbReference>
<feature type="compositionally biased region" description="Basic and acidic residues" evidence="1">
    <location>
        <begin position="144"/>
        <end position="155"/>
    </location>
</feature>
<feature type="region of interest" description="Disordered" evidence="1">
    <location>
        <begin position="144"/>
        <end position="261"/>
    </location>
</feature>
<keyword evidence="3" id="KW-1185">Reference proteome</keyword>
<reference evidence="2" key="1">
    <citation type="submission" date="2023-03" db="EMBL/GenBank/DDBJ databases">
        <title>Massive genome expansion in bonnet fungi (Mycena s.s.) driven by repeated elements and novel gene families across ecological guilds.</title>
        <authorList>
            <consortium name="Lawrence Berkeley National Laboratory"/>
            <person name="Harder C.B."/>
            <person name="Miyauchi S."/>
            <person name="Viragh M."/>
            <person name="Kuo A."/>
            <person name="Thoen E."/>
            <person name="Andreopoulos B."/>
            <person name="Lu D."/>
            <person name="Skrede I."/>
            <person name="Drula E."/>
            <person name="Henrissat B."/>
            <person name="Morin E."/>
            <person name="Kohler A."/>
            <person name="Barry K."/>
            <person name="LaButti K."/>
            <person name="Morin E."/>
            <person name="Salamov A."/>
            <person name="Lipzen A."/>
            <person name="Mereny Z."/>
            <person name="Hegedus B."/>
            <person name="Baldrian P."/>
            <person name="Stursova M."/>
            <person name="Weitz H."/>
            <person name="Taylor A."/>
            <person name="Grigoriev I.V."/>
            <person name="Nagy L.G."/>
            <person name="Martin F."/>
            <person name="Kauserud H."/>
        </authorList>
    </citation>
    <scope>NUCLEOTIDE SEQUENCE</scope>
    <source>
        <strain evidence="2">CBHHK002</strain>
    </source>
</reference>
<organism evidence="2 3">
    <name type="scientific">Mycena albidolilacea</name>
    <dbReference type="NCBI Taxonomy" id="1033008"/>
    <lineage>
        <taxon>Eukaryota</taxon>
        <taxon>Fungi</taxon>
        <taxon>Dikarya</taxon>
        <taxon>Basidiomycota</taxon>
        <taxon>Agaricomycotina</taxon>
        <taxon>Agaricomycetes</taxon>
        <taxon>Agaricomycetidae</taxon>
        <taxon>Agaricales</taxon>
        <taxon>Marasmiineae</taxon>
        <taxon>Mycenaceae</taxon>
        <taxon>Mycena</taxon>
    </lineage>
</organism>
<protein>
    <submittedName>
        <fullName evidence="2">Uncharacterized protein</fullName>
    </submittedName>
</protein>
<accession>A0AAD6ZJA6</accession>
<feature type="compositionally biased region" description="Low complexity" evidence="1">
    <location>
        <begin position="162"/>
        <end position="207"/>
    </location>
</feature>
<evidence type="ECO:0000313" key="3">
    <source>
        <dbReference type="Proteomes" id="UP001218218"/>
    </source>
</evidence>
<feature type="region of interest" description="Disordered" evidence="1">
    <location>
        <begin position="1"/>
        <end position="71"/>
    </location>
</feature>
<sequence length="732" mass="79605">MANYQTYEVTPSGYPQDPNHPALVVDGDGYYTAAHTDTPLQHGADANADASPQYGYPDAAPQQGYSDAGPPQLSLADQARLVQENADLAGLVEKMRIEYHGPVQLDMKALRAERDASAAAARAAQAEAAETARQMQETIARLEAERAQRTRDPRVKPASKAASTPSKPVPKTSTTPSKPAPKATSTPSKPAPKASKGAPSSSKAKGTPASSKGKGKANATPLPSKSKASPTPSPAPPRSSSNGPSSSSKAGNKKEKKPAEHQMFNDDISPEAKALKAVFHPHIRFIWNLLDTNAAPTSASPEDVKHFNLRFAGKTVAQLQRLGEVGCLLLNPGDVKFRLDVRVAISSRNKTLQAFAQVEDSAILFVRSYFAKLGLSTWAVDYTQTPYSPYNTVMRMAAIETFRFMITASAYDFLHPDTSCVNDVALLTRLYDHFVHRYMFDKWKVEIRRPGGNQLAGVRNKLSQARTRNFKVRDTFLKDNNVRARLRRMFSAQATSDTETTSQGPVALAREERSEDADTLVRQVDQLIVNSHFAAGNSRSAHLRNARRVPPFGHRNPGLLGRLPKKMPIQYYSPSYFNNLPPQIGAQLAAKLIVCFPPGTTDFFSRRGEDAKLSIEQLIEKYGEAVFAAYDLDFAPEEDDPDILSDEENVDIDEEGEGDSVGSQDSDEDAGESDPGSVNDFLDDAGASMDEDADYDEGVADAEDSDEDEGDDHNMDLEAEIFGGDSSDSDST</sequence>
<dbReference type="AlphaFoldDB" id="A0AAD6ZJA6"/>
<feature type="compositionally biased region" description="Acidic residues" evidence="1">
    <location>
        <begin position="689"/>
        <end position="711"/>
    </location>
</feature>
<proteinExistence type="predicted"/>